<dbReference type="PROSITE" id="PS50093">
    <property type="entry name" value="PKD"/>
    <property type="match status" value="1"/>
</dbReference>
<dbReference type="InterPro" id="IPR035986">
    <property type="entry name" value="PKD_dom_sf"/>
</dbReference>
<dbReference type="Gene3D" id="2.60.40.10">
    <property type="entry name" value="Immunoglobulins"/>
    <property type="match status" value="1"/>
</dbReference>
<protein>
    <recommendedName>
        <fullName evidence="1">PKD domain-containing protein</fullName>
    </recommendedName>
</protein>
<gene>
    <name evidence="2" type="ORF">JOF46_002084</name>
</gene>
<evidence type="ECO:0000313" key="3">
    <source>
        <dbReference type="Proteomes" id="UP000766570"/>
    </source>
</evidence>
<dbReference type="InterPro" id="IPR000601">
    <property type="entry name" value="PKD_dom"/>
</dbReference>
<dbReference type="RefSeq" id="WP_209907228.1">
    <property type="nucleotide sequence ID" value="NZ_BAAAMI010000006.1"/>
</dbReference>
<name>A0ABS4WD84_9MICC</name>
<evidence type="ECO:0000259" key="1">
    <source>
        <dbReference type="PROSITE" id="PS50093"/>
    </source>
</evidence>
<dbReference type="EMBL" id="JAGIOE010000001">
    <property type="protein sequence ID" value="MBP2374172.1"/>
    <property type="molecule type" value="Genomic_DNA"/>
</dbReference>
<evidence type="ECO:0000313" key="2">
    <source>
        <dbReference type="EMBL" id="MBP2374172.1"/>
    </source>
</evidence>
<keyword evidence="3" id="KW-1185">Reference proteome</keyword>
<proteinExistence type="predicted"/>
<accession>A0ABS4WD84</accession>
<dbReference type="SUPFAM" id="SSF49299">
    <property type="entry name" value="PKD domain"/>
    <property type="match status" value="1"/>
</dbReference>
<feature type="domain" description="PKD" evidence="1">
    <location>
        <begin position="72"/>
        <end position="120"/>
    </location>
</feature>
<dbReference type="InterPro" id="IPR013783">
    <property type="entry name" value="Ig-like_fold"/>
</dbReference>
<reference evidence="2 3" key="1">
    <citation type="submission" date="2021-03" db="EMBL/GenBank/DDBJ databases">
        <title>Sequencing the genomes of 1000 actinobacteria strains.</title>
        <authorList>
            <person name="Klenk H.-P."/>
        </authorList>
    </citation>
    <scope>NUCLEOTIDE SEQUENCE [LARGE SCALE GENOMIC DNA]</scope>
    <source>
        <strain evidence="2 3">DSM 15454</strain>
    </source>
</reference>
<sequence>MEPPTTIPGAEGDIAKVSLSDFRKLRILASSIVSQPENFSLRNGHAHMYAESKPQDFNITLFDQDVRVRAIPVSYLWKYGDGTSRILSFPGGPVAERGFDEPTSTSHVYQDTGDFRVGLTTRFRGEYSTEGGPWTPIPGVANVPSEQITMSVWRTKKILVAENCNRNPDAPGCASLFDK</sequence>
<organism evidence="2 3">
    <name type="scientific">Paeniglutamicibacter psychrophenolicus</name>
    <dbReference type="NCBI Taxonomy" id="257454"/>
    <lineage>
        <taxon>Bacteria</taxon>
        <taxon>Bacillati</taxon>
        <taxon>Actinomycetota</taxon>
        <taxon>Actinomycetes</taxon>
        <taxon>Micrococcales</taxon>
        <taxon>Micrococcaceae</taxon>
        <taxon>Paeniglutamicibacter</taxon>
    </lineage>
</organism>
<comment type="caution">
    <text evidence="2">The sequence shown here is derived from an EMBL/GenBank/DDBJ whole genome shotgun (WGS) entry which is preliminary data.</text>
</comment>
<dbReference type="Proteomes" id="UP000766570">
    <property type="component" value="Unassembled WGS sequence"/>
</dbReference>